<evidence type="ECO:0000256" key="2">
    <source>
        <dbReference type="ARBA" id="ARBA00022692"/>
    </source>
</evidence>
<evidence type="ECO:0000256" key="1">
    <source>
        <dbReference type="ARBA" id="ARBA00004370"/>
    </source>
</evidence>
<proteinExistence type="predicted"/>
<dbReference type="RefSeq" id="WP_014328369.1">
    <property type="nucleotide sequence ID" value="NC_016812.1"/>
</dbReference>
<evidence type="ECO:0000256" key="4">
    <source>
        <dbReference type="ARBA" id="ARBA00023136"/>
    </source>
</evidence>
<organism evidence="8 9">
    <name type="scientific">Sinorhizobium fredii (strain HH103)</name>
    <dbReference type="NCBI Taxonomy" id="1117943"/>
    <lineage>
        <taxon>Bacteria</taxon>
        <taxon>Pseudomonadati</taxon>
        <taxon>Pseudomonadota</taxon>
        <taxon>Alphaproteobacteria</taxon>
        <taxon>Hyphomicrobiales</taxon>
        <taxon>Rhizobiaceae</taxon>
        <taxon>Sinorhizobium/Ensifer group</taxon>
        <taxon>Sinorhizobium</taxon>
    </lineage>
</organism>
<evidence type="ECO:0000256" key="3">
    <source>
        <dbReference type="ARBA" id="ARBA00022989"/>
    </source>
</evidence>
<protein>
    <submittedName>
        <fullName evidence="8">Desaturase</fullName>
    </submittedName>
</protein>
<keyword evidence="2 6" id="KW-0812">Transmembrane</keyword>
<keyword evidence="4 6" id="KW-0472">Membrane</keyword>
<keyword evidence="3 6" id="KW-1133">Transmembrane helix</keyword>
<dbReference type="GO" id="GO:0008610">
    <property type="term" value="P:lipid biosynthetic process"/>
    <property type="evidence" value="ECO:0007669"/>
    <property type="project" value="InterPro"/>
</dbReference>
<dbReference type="InterPro" id="IPR006694">
    <property type="entry name" value="Fatty_acid_hydroxylase"/>
</dbReference>
<dbReference type="eggNOG" id="COG3000">
    <property type="taxonomic scope" value="Bacteria"/>
</dbReference>
<evidence type="ECO:0000259" key="7">
    <source>
        <dbReference type="Pfam" id="PF04116"/>
    </source>
</evidence>
<evidence type="ECO:0000256" key="6">
    <source>
        <dbReference type="SAM" id="Phobius"/>
    </source>
</evidence>
<dbReference type="PATRIC" id="fig|380.5.peg.1479"/>
<feature type="transmembrane region" description="Helical" evidence="6">
    <location>
        <begin position="89"/>
        <end position="111"/>
    </location>
</feature>
<dbReference type="InterPro" id="IPR050307">
    <property type="entry name" value="Sterol_Desaturase_Related"/>
</dbReference>
<dbReference type="EMBL" id="HE616890">
    <property type="protein sequence ID" value="CCE95894.1"/>
    <property type="molecule type" value="Genomic_DNA"/>
</dbReference>
<dbReference type="GO" id="GO:0005506">
    <property type="term" value="F:iron ion binding"/>
    <property type="evidence" value="ECO:0007669"/>
    <property type="project" value="InterPro"/>
</dbReference>
<evidence type="ECO:0000313" key="8">
    <source>
        <dbReference type="EMBL" id="CCE95894.1"/>
    </source>
</evidence>
<dbReference type="PANTHER" id="PTHR11863">
    <property type="entry name" value="STEROL DESATURASE"/>
    <property type="match status" value="1"/>
</dbReference>
<dbReference type="AlphaFoldDB" id="G9A6L4"/>
<dbReference type="HOGENOM" id="CLU_047036_6_1_5"/>
<dbReference type="GO" id="GO:0016020">
    <property type="term" value="C:membrane"/>
    <property type="evidence" value="ECO:0007669"/>
    <property type="project" value="UniProtKB-SubCell"/>
</dbReference>
<comment type="subcellular location">
    <subcellularLocation>
        <location evidence="1">Membrane</location>
    </subcellularLocation>
</comment>
<accession>G9A6L4</accession>
<dbReference type="Proteomes" id="UP000007735">
    <property type="component" value="Chromosome"/>
</dbReference>
<gene>
    <name evidence="8" type="ordered locus">SFHH103_01396</name>
</gene>
<dbReference type="Pfam" id="PF04116">
    <property type="entry name" value="FA_hydroxylase"/>
    <property type="match status" value="1"/>
</dbReference>
<dbReference type="STRING" id="1117943.SFHH103_01396"/>
<feature type="transmembrane region" description="Helical" evidence="6">
    <location>
        <begin position="148"/>
        <end position="170"/>
    </location>
</feature>
<evidence type="ECO:0000256" key="5">
    <source>
        <dbReference type="SAM" id="MobiDB-lite"/>
    </source>
</evidence>
<dbReference type="GeneID" id="48973088"/>
<name>G9A6L4_SINF1</name>
<feature type="transmembrane region" description="Helical" evidence="6">
    <location>
        <begin position="7"/>
        <end position="27"/>
    </location>
</feature>
<dbReference type="KEGG" id="sfh:SFHH103_01396"/>
<dbReference type="GO" id="GO:0016491">
    <property type="term" value="F:oxidoreductase activity"/>
    <property type="evidence" value="ECO:0007669"/>
    <property type="project" value="InterPro"/>
</dbReference>
<feature type="transmembrane region" description="Helical" evidence="6">
    <location>
        <begin position="57"/>
        <end position="77"/>
    </location>
</feature>
<sequence>MPVSDELFYLLFLFGFYATTVVTYFALGYGLTWVNDRNPERKIQKGRGSDKRRHAEIRQSLASMFSACLPLTIGLYAQQKGWAPAPWALNWWAAVPLFVLCMFLYDTWFYFMHRLLHTKWLYPLHALHHKSVAPTIWSTYSEDVLDNFLLQGFSAVIVFIVPFPPAILIGQRLFEHFNGMFGHCGFEYFASSSARYPSPLLCTTFHDQHHSGFRYNYGNYFSFWDRVLGTISPNYDQRVRKFEAEGPPLRFSQDIGCDLHQAAGDKSDTNIESVNTTAEEPRVTARV</sequence>
<reference evidence="8 9" key="1">
    <citation type="journal article" date="2012" name="J. Bacteriol.">
        <title>Genome sequence of the soybean symbiont Sinorhizobium fredii HH103.</title>
        <authorList>
            <person name="Weidner S."/>
            <person name="Becker A."/>
            <person name="Bonilla I."/>
            <person name="Jaenicke S."/>
            <person name="Lloret J."/>
            <person name="Margaret I."/>
            <person name="Puhler A."/>
            <person name="Ruiz-Sainz J.E."/>
            <person name="Schneiker-Bekel S."/>
            <person name="Szczepanowski R."/>
            <person name="Vinardell J.M."/>
            <person name="Zehner S."/>
            <person name="Gottfert M."/>
        </authorList>
    </citation>
    <scope>NUCLEOTIDE SEQUENCE [LARGE SCALE GENOMIC DNA]</scope>
    <source>
        <strain evidence="8 9">HH103</strain>
    </source>
</reference>
<feature type="region of interest" description="Disordered" evidence="5">
    <location>
        <begin position="268"/>
        <end position="287"/>
    </location>
</feature>
<feature type="domain" description="Fatty acid hydroxylase" evidence="7">
    <location>
        <begin position="98"/>
        <end position="230"/>
    </location>
</feature>
<evidence type="ECO:0000313" key="9">
    <source>
        <dbReference type="Proteomes" id="UP000007735"/>
    </source>
</evidence>